<organism evidence="1 2">
    <name type="scientific">Nicotiana sylvestris</name>
    <name type="common">Wood tobacco</name>
    <name type="synonym">South American tobacco</name>
    <dbReference type="NCBI Taxonomy" id="4096"/>
    <lineage>
        <taxon>Eukaryota</taxon>
        <taxon>Viridiplantae</taxon>
        <taxon>Streptophyta</taxon>
        <taxon>Embryophyta</taxon>
        <taxon>Tracheophyta</taxon>
        <taxon>Spermatophyta</taxon>
        <taxon>Magnoliopsida</taxon>
        <taxon>eudicotyledons</taxon>
        <taxon>Gunneridae</taxon>
        <taxon>Pentapetalae</taxon>
        <taxon>asterids</taxon>
        <taxon>lamiids</taxon>
        <taxon>Solanales</taxon>
        <taxon>Solanaceae</taxon>
        <taxon>Nicotianoideae</taxon>
        <taxon>Nicotianeae</taxon>
        <taxon>Nicotiana</taxon>
    </lineage>
</organism>
<name>A0A1U7WNK9_NICSY</name>
<accession>A0A1U7WNK9</accession>
<dbReference type="OrthoDB" id="10275772at2759"/>
<evidence type="ECO:0000313" key="1">
    <source>
        <dbReference type="Proteomes" id="UP000189701"/>
    </source>
</evidence>
<keyword evidence="1" id="KW-1185">Reference proteome</keyword>
<reference evidence="1" key="1">
    <citation type="journal article" date="2013" name="Genome Biol.">
        <title>Reference genomes and transcriptomes of Nicotiana sylvestris and Nicotiana tomentosiformis.</title>
        <authorList>
            <person name="Sierro N."/>
            <person name="Battey J.N."/>
            <person name="Ouadi S."/>
            <person name="Bovet L."/>
            <person name="Goepfert S."/>
            <person name="Bakaher N."/>
            <person name="Peitsch M.C."/>
            <person name="Ivanov N.V."/>
        </authorList>
    </citation>
    <scope>NUCLEOTIDE SEQUENCE [LARGE SCALE GENOMIC DNA]</scope>
</reference>
<protein>
    <submittedName>
        <fullName evidence="2">Uncharacterized protein LOC104226074</fullName>
    </submittedName>
</protein>
<dbReference type="AlphaFoldDB" id="A0A1U7WNK9"/>
<dbReference type="RefSeq" id="XP_009776259.1">
    <property type="nucleotide sequence ID" value="XM_009777957.1"/>
</dbReference>
<evidence type="ECO:0000313" key="2">
    <source>
        <dbReference type="RefSeq" id="XP_009776259.1"/>
    </source>
</evidence>
<proteinExistence type="predicted"/>
<dbReference type="Proteomes" id="UP000189701">
    <property type="component" value="Unplaced"/>
</dbReference>
<reference evidence="2" key="2">
    <citation type="submission" date="2025-08" db="UniProtKB">
        <authorList>
            <consortium name="RefSeq"/>
        </authorList>
    </citation>
    <scope>IDENTIFICATION</scope>
    <source>
        <tissue evidence="2">Leaf</tissue>
    </source>
</reference>
<sequence>MELMALQEGLMFALQHNFTPLEVNVNSTEISTTPSGVYREQNQVADHMAKQGATLPVQTTTTELLEAPLFVMHKYIDDQRGTLHQRSTTANNTLGHTSFCLHMLSNTCTLNMPTPLKVRMGAQQYF</sequence>
<gene>
    <name evidence="2" type="primary">LOC104226074</name>
</gene>